<feature type="compositionally biased region" description="Basic residues" evidence="1">
    <location>
        <begin position="237"/>
        <end position="253"/>
    </location>
</feature>
<dbReference type="EMBL" id="ML976017">
    <property type="protein sequence ID" value="KAF1944350.1"/>
    <property type="molecule type" value="Genomic_DNA"/>
</dbReference>
<feature type="compositionally biased region" description="Basic and acidic residues" evidence="1">
    <location>
        <begin position="256"/>
        <end position="270"/>
    </location>
</feature>
<sequence>MTESSQNSSIDFDVMIGDDFTALSEPDREDRVEKITADSEVTSVHFPGADAEASNTDETPNNDGDEASTERQEALTLPGTDDPVSKIAHNQDVLHHAKGTDDCNRDHVTTKSSSLPSAKQHRIISLPPGIDLDNVIDAGSLSSVVKKESKKPRFEMTPPTSSASTSSYSLRNRNQSKLAYDFKYHPMDDRTRPTQAAKRRSAHGEKPVFLDSDNSSEAPTIIDTDADESSDDEVATRKKPKQAARKKRSRSSSRTKSLEVTRRSSRKTSDPKLSYNMDIHPQDHALVVSSDSDSDDDEEMQASANKRRKLTRTAGANFSKTKDRKQARGMDLTGSDSVESRGGDDDVNASVETAMDRESGAIVRTSSPLTSVATTPPYGIRREEGIEIWHMPPGGRYFRHDRDAWPMSPGQPFEIFEERLEDQLAREAMASSPLKYEHDDKENDVNNADLEPIPDTLEGISVMPASQYRRPSVDSQLSRQRALVSHVLYDDEPLQSYGLDGSGSVYEERTGLFPDCMDILASGERLPRGQTQEEHHFNIHDSVLGGSSPSHTLEYDSEFGPSSSIV</sequence>
<evidence type="ECO:0000313" key="3">
    <source>
        <dbReference type="Proteomes" id="UP000800038"/>
    </source>
</evidence>
<feature type="compositionally biased region" description="Polar residues" evidence="1">
    <location>
        <begin position="53"/>
        <end position="62"/>
    </location>
</feature>
<feature type="compositionally biased region" description="Basic and acidic residues" evidence="1">
    <location>
        <begin position="92"/>
        <end position="109"/>
    </location>
</feature>
<evidence type="ECO:0000256" key="1">
    <source>
        <dbReference type="SAM" id="MobiDB-lite"/>
    </source>
</evidence>
<dbReference type="OrthoDB" id="5430111at2759"/>
<feature type="compositionally biased region" description="Acidic residues" evidence="1">
    <location>
        <begin position="224"/>
        <end position="233"/>
    </location>
</feature>
<feature type="region of interest" description="Disordered" evidence="1">
    <location>
        <begin position="21"/>
        <end position="346"/>
    </location>
</feature>
<proteinExistence type="predicted"/>
<feature type="compositionally biased region" description="Basic and acidic residues" evidence="1">
    <location>
        <begin position="145"/>
        <end position="154"/>
    </location>
</feature>
<organism evidence="2 3">
    <name type="scientific">Clathrospora elynae</name>
    <dbReference type="NCBI Taxonomy" id="706981"/>
    <lineage>
        <taxon>Eukaryota</taxon>
        <taxon>Fungi</taxon>
        <taxon>Dikarya</taxon>
        <taxon>Ascomycota</taxon>
        <taxon>Pezizomycotina</taxon>
        <taxon>Dothideomycetes</taxon>
        <taxon>Pleosporomycetidae</taxon>
        <taxon>Pleosporales</taxon>
        <taxon>Diademaceae</taxon>
        <taxon>Clathrospora</taxon>
    </lineage>
</organism>
<dbReference type="Proteomes" id="UP000800038">
    <property type="component" value="Unassembled WGS sequence"/>
</dbReference>
<feature type="region of interest" description="Disordered" evidence="1">
    <location>
        <begin position="542"/>
        <end position="566"/>
    </location>
</feature>
<dbReference type="AlphaFoldDB" id="A0A6A5SWS0"/>
<protein>
    <submittedName>
        <fullName evidence="2">Uncharacterized protein</fullName>
    </submittedName>
</protein>
<feature type="compositionally biased region" description="Basic and acidic residues" evidence="1">
    <location>
        <begin position="25"/>
        <end position="37"/>
    </location>
</feature>
<name>A0A6A5SWS0_9PLEO</name>
<keyword evidence="3" id="KW-1185">Reference proteome</keyword>
<gene>
    <name evidence="2" type="ORF">EJ02DRAFT_371636</name>
</gene>
<accession>A0A6A5SWS0</accession>
<reference evidence="2" key="1">
    <citation type="journal article" date="2020" name="Stud. Mycol.">
        <title>101 Dothideomycetes genomes: a test case for predicting lifestyles and emergence of pathogens.</title>
        <authorList>
            <person name="Haridas S."/>
            <person name="Albert R."/>
            <person name="Binder M."/>
            <person name="Bloem J."/>
            <person name="Labutti K."/>
            <person name="Salamov A."/>
            <person name="Andreopoulos B."/>
            <person name="Baker S."/>
            <person name="Barry K."/>
            <person name="Bills G."/>
            <person name="Bluhm B."/>
            <person name="Cannon C."/>
            <person name="Castanera R."/>
            <person name="Culley D."/>
            <person name="Daum C."/>
            <person name="Ezra D."/>
            <person name="Gonzalez J."/>
            <person name="Henrissat B."/>
            <person name="Kuo A."/>
            <person name="Liang C."/>
            <person name="Lipzen A."/>
            <person name="Lutzoni F."/>
            <person name="Magnuson J."/>
            <person name="Mondo S."/>
            <person name="Nolan M."/>
            <person name="Ohm R."/>
            <person name="Pangilinan J."/>
            <person name="Park H.-J."/>
            <person name="Ramirez L."/>
            <person name="Alfaro M."/>
            <person name="Sun H."/>
            <person name="Tritt A."/>
            <person name="Yoshinaga Y."/>
            <person name="Zwiers L.-H."/>
            <person name="Turgeon B."/>
            <person name="Goodwin S."/>
            <person name="Spatafora J."/>
            <person name="Crous P."/>
            <person name="Grigoriev I."/>
        </authorList>
    </citation>
    <scope>NUCLEOTIDE SEQUENCE</scope>
    <source>
        <strain evidence="2">CBS 161.51</strain>
    </source>
</reference>
<evidence type="ECO:0000313" key="2">
    <source>
        <dbReference type="EMBL" id="KAF1944350.1"/>
    </source>
</evidence>
<feature type="compositionally biased region" description="Low complexity" evidence="1">
    <location>
        <begin position="157"/>
        <end position="169"/>
    </location>
</feature>
<feature type="compositionally biased region" description="Basic and acidic residues" evidence="1">
    <location>
        <begin position="180"/>
        <end position="192"/>
    </location>
</feature>